<evidence type="ECO:0000256" key="4">
    <source>
        <dbReference type="ARBA" id="ARBA00022670"/>
    </source>
</evidence>
<feature type="domain" description="PDZ" evidence="12">
    <location>
        <begin position="211"/>
        <end position="280"/>
    </location>
</feature>
<dbReference type="SUPFAM" id="SSF50156">
    <property type="entry name" value="PDZ domain-like"/>
    <property type="match status" value="2"/>
</dbReference>
<dbReference type="Pfam" id="PF17820">
    <property type="entry name" value="PDZ_6"/>
    <property type="match status" value="1"/>
</dbReference>
<feature type="transmembrane region" description="Helical" evidence="11">
    <location>
        <begin position="423"/>
        <end position="444"/>
    </location>
</feature>
<gene>
    <name evidence="13" type="primary">rseP</name>
    <name evidence="13" type="ORF">KDX31_16600</name>
</gene>
<keyword evidence="6 11" id="KW-0378">Hydrolase</keyword>
<evidence type="ECO:0000256" key="7">
    <source>
        <dbReference type="ARBA" id="ARBA00022833"/>
    </source>
</evidence>
<evidence type="ECO:0000313" key="14">
    <source>
        <dbReference type="Proteomes" id="UP001059950"/>
    </source>
</evidence>
<dbReference type="PANTHER" id="PTHR42837:SF2">
    <property type="entry name" value="MEMBRANE METALLOPROTEASE ARASP2, CHLOROPLASTIC-RELATED"/>
    <property type="match status" value="1"/>
</dbReference>
<dbReference type="InterPro" id="IPR001478">
    <property type="entry name" value="PDZ"/>
</dbReference>
<evidence type="ECO:0000256" key="1">
    <source>
        <dbReference type="ARBA" id="ARBA00001947"/>
    </source>
</evidence>
<keyword evidence="4 13" id="KW-0645">Protease</keyword>
<dbReference type="EMBL" id="CP073344">
    <property type="protein sequence ID" value="UTW02931.1"/>
    <property type="molecule type" value="Genomic_DNA"/>
</dbReference>
<comment type="similarity">
    <text evidence="3 11">Belongs to the peptidase M50B family.</text>
</comment>
<feature type="transmembrane region" description="Helical" evidence="11">
    <location>
        <begin position="382"/>
        <end position="411"/>
    </location>
</feature>
<dbReference type="CDD" id="cd23082">
    <property type="entry name" value="cpPDZ1_EcRseP-like"/>
    <property type="match status" value="1"/>
</dbReference>
<proteinExistence type="inferred from homology"/>
<comment type="cofactor">
    <cofactor evidence="1 11">
        <name>Zn(2+)</name>
        <dbReference type="ChEBI" id="CHEBI:29105"/>
    </cofactor>
</comment>
<keyword evidence="11" id="KW-0479">Metal-binding</keyword>
<keyword evidence="10 11" id="KW-0472">Membrane</keyword>
<dbReference type="PANTHER" id="PTHR42837">
    <property type="entry name" value="REGULATOR OF SIGMA-E PROTEASE RSEP"/>
    <property type="match status" value="1"/>
</dbReference>
<organism evidence="13 14">
    <name type="scientific">Amphritea atlantica</name>
    <dbReference type="NCBI Taxonomy" id="355243"/>
    <lineage>
        <taxon>Bacteria</taxon>
        <taxon>Pseudomonadati</taxon>
        <taxon>Pseudomonadota</taxon>
        <taxon>Gammaproteobacteria</taxon>
        <taxon>Oceanospirillales</taxon>
        <taxon>Oceanospirillaceae</taxon>
        <taxon>Amphritea</taxon>
    </lineage>
</organism>
<evidence type="ECO:0000313" key="13">
    <source>
        <dbReference type="EMBL" id="UTW02931.1"/>
    </source>
</evidence>
<dbReference type="Proteomes" id="UP001059950">
    <property type="component" value="Chromosome"/>
</dbReference>
<reference evidence="13" key="1">
    <citation type="submission" date="2021-04" db="EMBL/GenBank/DDBJ databases">
        <title>Oceanospirillales bacteria with DddD are important DMSP degraders in coastal seawater.</title>
        <authorList>
            <person name="Liu J."/>
        </authorList>
    </citation>
    <scope>NUCLEOTIDE SEQUENCE</scope>
    <source>
        <strain evidence="13">GY6</strain>
    </source>
</reference>
<accession>A0ABY5GVP3</accession>
<dbReference type="GO" id="GO:0008233">
    <property type="term" value="F:peptidase activity"/>
    <property type="evidence" value="ECO:0007669"/>
    <property type="project" value="UniProtKB-KW"/>
</dbReference>
<dbReference type="SMART" id="SM00228">
    <property type="entry name" value="PDZ"/>
    <property type="match status" value="2"/>
</dbReference>
<keyword evidence="7 11" id="KW-0862">Zinc</keyword>
<protein>
    <recommendedName>
        <fullName evidence="11">Zinc metalloprotease</fullName>
        <ecNumber evidence="11">3.4.24.-</ecNumber>
    </recommendedName>
</protein>
<keyword evidence="8 11" id="KW-1133">Transmembrane helix</keyword>
<evidence type="ECO:0000256" key="5">
    <source>
        <dbReference type="ARBA" id="ARBA00022692"/>
    </source>
</evidence>
<dbReference type="Pfam" id="PF02163">
    <property type="entry name" value="Peptidase_M50"/>
    <property type="match status" value="1"/>
</dbReference>
<dbReference type="InterPro" id="IPR008915">
    <property type="entry name" value="Peptidase_M50"/>
</dbReference>
<keyword evidence="5 11" id="KW-0812">Transmembrane</keyword>
<name>A0ABY5GVP3_9GAMM</name>
<dbReference type="CDD" id="cd06163">
    <property type="entry name" value="S2P-M50_PDZ_RseP-like"/>
    <property type="match status" value="2"/>
</dbReference>
<feature type="domain" description="PDZ" evidence="12">
    <location>
        <begin position="113"/>
        <end position="185"/>
    </location>
</feature>
<dbReference type="InterPro" id="IPR004387">
    <property type="entry name" value="Pept_M50_Zn"/>
</dbReference>
<dbReference type="NCBIfam" id="NF008046">
    <property type="entry name" value="PRK10779.1"/>
    <property type="match status" value="1"/>
</dbReference>
<comment type="subcellular location">
    <subcellularLocation>
        <location evidence="2">Membrane</location>
        <topology evidence="2">Multi-pass membrane protein</topology>
    </subcellularLocation>
</comment>
<dbReference type="EC" id="3.4.24.-" evidence="11"/>
<feature type="transmembrane region" description="Helical" evidence="11">
    <location>
        <begin position="6"/>
        <end position="28"/>
    </location>
</feature>
<dbReference type="NCBIfam" id="TIGR00054">
    <property type="entry name" value="RIP metalloprotease RseP"/>
    <property type="match status" value="1"/>
</dbReference>
<sequence>MEIINTVLALIVTLGILVTIHEYGHFWVARRCGVKVLRFSVGFGKPLVRWRDRLDTEYVIAMIPLGGYVSMLDEREGSVEPGLINQAFNRKPVLQRIAIVAAGPVVNLLFAVLVYWVMLVSGVEKAVPVIGSISAGSIAEQSGLQPGYEILSVAGRETPSWEDVNLAMATYIGESAVVPVTVRPAFSGQQSDYQLNLSGWHFDPEAESPMTALGIQPFRPVYPAVIGQVVDGGAAAQAGLLVGDRVIAIDQQPVAEWGQLVETIRQSPGRPLQLEVQRNSQQLFLTVIPAEKAEEGGVIGYVGAGVEPVEWPPEMLRHVRYGVFESIGGAFAKTWQMISLILDSIWKMFEGVLSVKNLSGPITIAKVAGASAASGIEAFAGFLAYLSISLGILNLLPIPMLDGGHLLYYAVELLRGRPVSEKVQMVGLRIGMAVLFSLMGVAIFNDLMRL</sequence>
<evidence type="ECO:0000256" key="6">
    <source>
        <dbReference type="ARBA" id="ARBA00022801"/>
    </source>
</evidence>
<evidence type="ECO:0000256" key="2">
    <source>
        <dbReference type="ARBA" id="ARBA00004141"/>
    </source>
</evidence>
<feature type="transmembrane region" description="Helical" evidence="11">
    <location>
        <begin position="97"/>
        <end position="118"/>
    </location>
</feature>
<evidence type="ECO:0000259" key="12">
    <source>
        <dbReference type="SMART" id="SM00228"/>
    </source>
</evidence>
<dbReference type="Gene3D" id="2.30.42.10">
    <property type="match status" value="2"/>
</dbReference>
<keyword evidence="9 11" id="KW-0482">Metalloprotease</keyword>
<evidence type="ECO:0000256" key="8">
    <source>
        <dbReference type="ARBA" id="ARBA00022989"/>
    </source>
</evidence>
<evidence type="ECO:0000256" key="10">
    <source>
        <dbReference type="ARBA" id="ARBA00023136"/>
    </source>
</evidence>
<dbReference type="InterPro" id="IPR041489">
    <property type="entry name" value="PDZ_6"/>
</dbReference>
<dbReference type="CDD" id="cd23081">
    <property type="entry name" value="cpPDZ_EcRseP-like"/>
    <property type="match status" value="1"/>
</dbReference>
<evidence type="ECO:0000256" key="9">
    <source>
        <dbReference type="ARBA" id="ARBA00023049"/>
    </source>
</evidence>
<dbReference type="InterPro" id="IPR036034">
    <property type="entry name" value="PDZ_sf"/>
</dbReference>
<dbReference type="GO" id="GO:0006508">
    <property type="term" value="P:proteolysis"/>
    <property type="evidence" value="ECO:0007669"/>
    <property type="project" value="UniProtKB-KW"/>
</dbReference>
<keyword evidence="14" id="KW-1185">Reference proteome</keyword>
<evidence type="ECO:0000256" key="3">
    <source>
        <dbReference type="ARBA" id="ARBA00007931"/>
    </source>
</evidence>
<evidence type="ECO:0000256" key="11">
    <source>
        <dbReference type="RuleBase" id="RU362031"/>
    </source>
</evidence>